<protein>
    <submittedName>
        <fullName evidence="2">Uncharacterized protein</fullName>
    </submittedName>
</protein>
<name>A0A8T2NMQ0_9TELE</name>
<proteinExistence type="predicted"/>
<feature type="region of interest" description="Disordered" evidence="1">
    <location>
        <begin position="1"/>
        <end position="37"/>
    </location>
</feature>
<keyword evidence="3" id="KW-1185">Reference proteome</keyword>
<organism evidence="2 3">
    <name type="scientific">Albula glossodonta</name>
    <name type="common">roundjaw bonefish</name>
    <dbReference type="NCBI Taxonomy" id="121402"/>
    <lineage>
        <taxon>Eukaryota</taxon>
        <taxon>Metazoa</taxon>
        <taxon>Chordata</taxon>
        <taxon>Craniata</taxon>
        <taxon>Vertebrata</taxon>
        <taxon>Euteleostomi</taxon>
        <taxon>Actinopterygii</taxon>
        <taxon>Neopterygii</taxon>
        <taxon>Teleostei</taxon>
        <taxon>Albuliformes</taxon>
        <taxon>Albulidae</taxon>
        <taxon>Albula</taxon>
    </lineage>
</organism>
<dbReference type="Proteomes" id="UP000824540">
    <property type="component" value="Unassembled WGS sequence"/>
</dbReference>
<reference evidence="2" key="1">
    <citation type="thesis" date="2021" institute="BYU ScholarsArchive" country="Provo, UT, USA">
        <title>Applications of and Algorithms for Genome Assembly and Genomic Analyses with an Emphasis on Marine Teleosts.</title>
        <authorList>
            <person name="Pickett B.D."/>
        </authorList>
    </citation>
    <scope>NUCLEOTIDE SEQUENCE</scope>
    <source>
        <strain evidence="2">HI-2016</strain>
    </source>
</reference>
<comment type="caution">
    <text evidence="2">The sequence shown here is derived from an EMBL/GenBank/DDBJ whole genome shotgun (WGS) entry which is preliminary data.</text>
</comment>
<feature type="compositionally biased region" description="Polar residues" evidence="1">
    <location>
        <begin position="12"/>
        <end position="23"/>
    </location>
</feature>
<sequence length="89" mass="9324">MAPSRLGRGAQSAASDPVTSRLSQEMFGSGGGGGCARGVRWGTVRYNPKLRCPGRPLPNETDGRISDNNLIARPIVCSQSGVPILIRSS</sequence>
<evidence type="ECO:0000313" key="3">
    <source>
        <dbReference type="Proteomes" id="UP000824540"/>
    </source>
</evidence>
<evidence type="ECO:0000256" key="1">
    <source>
        <dbReference type="SAM" id="MobiDB-lite"/>
    </source>
</evidence>
<dbReference type="EMBL" id="JAFBMS010000036">
    <property type="protein sequence ID" value="KAG9341304.1"/>
    <property type="molecule type" value="Genomic_DNA"/>
</dbReference>
<dbReference type="AlphaFoldDB" id="A0A8T2NMQ0"/>
<gene>
    <name evidence="2" type="ORF">JZ751_019406</name>
</gene>
<accession>A0A8T2NMQ0</accession>
<evidence type="ECO:0000313" key="2">
    <source>
        <dbReference type="EMBL" id="KAG9341304.1"/>
    </source>
</evidence>